<evidence type="ECO:0000256" key="4">
    <source>
        <dbReference type="ARBA" id="ARBA00022989"/>
    </source>
</evidence>
<feature type="transmembrane region" description="Helical" evidence="6">
    <location>
        <begin position="12"/>
        <end position="30"/>
    </location>
</feature>
<dbReference type="EMBL" id="QZJZ01000089">
    <property type="protein sequence ID" value="RJP56873.1"/>
    <property type="molecule type" value="Genomic_DNA"/>
</dbReference>
<feature type="transmembrane region" description="Helical" evidence="6">
    <location>
        <begin position="343"/>
        <end position="364"/>
    </location>
</feature>
<dbReference type="PANTHER" id="PTHR33529:SF6">
    <property type="entry name" value="YJGP_YJGQ FAMILY PERMEASE"/>
    <property type="match status" value="1"/>
</dbReference>
<feature type="transmembrane region" description="Helical" evidence="6">
    <location>
        <begin position="50"/>
        <end position="78"/>
    </location>
</feature>
<keyword evidence="3 6" id="KW-0812">Transmembrane</keyword>
<proteinExistence type="predicted"/>
<comment type="caution">
    <text evidence="7">The sequence shown here is derived from an EMBL/GenBank/DDBJ whole genome shotgun (WGS) entry which is preliminary data.</text>
</comment>
<name>A0A3A4QX57_9BACT</name>
<protein>
    <submittedName>
        <fullName evidence="7">YjgP/YjgQ family permease</fullName>
    </submittedName>
</protein>
<evidence type="ECO:0000313" key="8">
    <source>
        <dbReference type="Proteomes" id="UP000266426"/>
    </source>
</evidence>
<evidence type="ECO:0000256" key="2">
    <source>
        <dbReference type="ARBA" id="ARBA00022475"/>
    </source>
</evidence>
<comment type="subcellular location">
    <subcellularLocation>
        <location evidence="1">Cell membrane</location>
        <topology evidence="1">Multi-pass membrane protein</topology>
    </subcellularLocation>
</comment>
<gene>
    <name evidence="7" type="ORF">C4541_11345</name>
</gene>
<dbReference type="Pfam" id="PF03739">
    <property type="entry name" value="LptF_LptG"/>
    <property type="match status" value="1"/>
</dbReference>
<keyword evidence="5 6" id="KW-0472">Membrane</keyword>
<evidence type="ECO:0000256" key="3">
    <source>
        <dbReference type="ARBA" id="ARBA00022692"/>
    </source>
</evidence>
<dbReference type="GO" id="GO:0043190">
    <property type="term" value="C:ATP-binding cassette (ABC) transporter complex"/>
    <property type="evidence" value="ECO:0007669"/>
    <property type="project" value="TreeGrafter"/>
</dbReference>
<dbReference type="GO" id="GO:0015920">
    <property type="term" value="P:lipopolysaccharide transport"/>
    <property type="evidence" value="ECO:0007669"/>
    <property type="project" value="TreeGrafter"/>
</dbReference>
<evidence type="ECO:0000256" key="6">
    <source>
        <dbReference type="SAM" id="Phobius"/>
    </source>
</evidence>
<evidence type="ECO:0000313" key="7">
    <source>
        <dbReference type="EMBL" id="RJP56873.1"/>
    </source>
</evidence>
<reference evidence="7 8" key="1">
    <citation type="journal article" date="2017" name="ISME J.">
        <title>Energy and carbon metabolisms in a deep terrestrial subsurface fluid microbial community.</title>
        <authorList>
            <person name="Momper L."/>
            <person name="Jungbluth S.P."/>
            <person name="Lee M.D."/>
            <person name="Amend J.P."/>
        </authorList>
    </citation>
    <scope>NUCLEOTIDE SEQUENCE [LARGE SCALE GENOMIC DNA]</scope>
    <source>
        <strain evidence="7">SURF_26</strain>
    </source>
</reference>
<feature type="transmembrane region" description="Helical" evidence="6">
    <location>
        <begin position="313"/>
        <end position="337"/>
    </location>
</feature>
<dbReference type="InterPro" id="IPR005495">
    <property type="entry name" value="LptG/LptF_permease"/>
</dbReference>
<dbReference type="AlphaFoldDB" id="A0A3A4QX57"/>
<evidence type="ECO:0000256" key="5">
    <source>
        <dbReference type="ARBA" id="ARBA00023136"/>
    </source>
</evidence>
<sequence>MRLIDSYLIKSFLKPFFYCMFAFIILYITYDVSINLDMIIKNKVSFFKLLTYYSINVPFILINSTPIAILLSLLYSLGQMNRHHEIVAMRASGIHIDRIIAPFLIIGAVFSLVVFLINDQIVCRYSYEEKALRQEIFDDEPQQVSTLWNKFPFRNPAANRDWFIEQYDFSVNEMKGVTVREFADDGHMRRKVIAEHAKWENSKWIFFNGTIYHYTADGLPAMTNTESGRAPEPFENLTMEYNVTPEDFENSRRDIGSMNFRALLRYLKMQNKGSVLYRKIQVDLHYKIAFPFVCIIAILIGIPFAVKTQRGGFIKGIGISIIIFLAYYGISIISLFFGKQGMLLPVIAVWIPNIAFLCFGGYLIKAAA</sequence>
<evidence type="ECO:0000256" key="1">
    <source>
        <dbReference type="ARBA" id="ARBA00004651"/>
    </source>
</evidence>
<keyword evidence="4 6" id="KW-1133">Transmembrane helix</keyword>
<dbReference type="PANTHER" id="PTHR33529">
    <property type="entry name" value="SLR0882 PROTEIN-RELATED"/>
    <property type="match status" value="1"/>
</dbReference>
<dbReference type="Proteomes" id="UP000266426">
    <property type="component" value="Unassembled WGS sequence"/>
</dbReference>
<keyword evidence="2" id="KW-1003">Cell membrane</keyword>
<accession>A0A3A4QX57</accession>
<feature type="transmembrane region" description="Helical" evidence="6">
    <location>
        <begin position="99"/>
        <end position="117"/>
    </location>
</feature>
<organism evidence="7 8">
    <name type="scientific">Candidatus Auribacter fodinae</name>
    <dbReference type="NCBI Taxonomy" id="2093366"/>
    <lineage>
        <taxon>Bacteria</taxon>
        <taxon>Pseudomonadati</taxon>
        <taxon>Candidatus Auribacterota</taxon>
        <taxon>Candidatus Auribacteria</taxon>
        <taxon>Candidatus Auribacterales</taxon>
        <taxon>Candidatus Auribacteraceae</taxon>
        <taxon>Candidatus Auribacter</taxon>
    </lineage>
</organism>
<feature type="transmembrane region" description="Helical" evidence="6">
    <location>
        <begin position="288"/>
        <end position="306"/>
    </location>
</feature>